<dbReference type="InterPro" id="IPR051087">
    <property type="entry name" value="Mitochondrial_ACSM"/>
</dbReference>
<reference evidence="7 8" key="2">
    <citation type="journal article" date="2011" name="ISME J.">
        <title>RNA-seq reveals cooperative metabolic interactions between two termite-gut spirochete species in co-culture.</title>
        <authorList>
            <person name="Rosenthal A.Z."/>
            <person name="Matson E.G."/>
            <person name="Eldar A."/>
            <person name="Leadbetter J.R."/>
        </authorList>
    </citation>
    <scope>NUCLEOTIDE SEQUENCE [LARGE SCALE GENOMIC DNA]</scope>
    <source>
        <strain evidence="8">ATCC BAA-888 / DSM 13862 / ZAS-9</strain>
    </source>
</reference>
<dbReference type="STRING" id="545695.TREAZ_3164"/>
<evidence type="ECO:0000256" key="3">
    <source>
        <dbReference type="ARBA" id="ARBA00022741"/>
    </source>
</evidence>
<dbReference type="SUPFAM" id="SSF56801">
    <property type="entry name" value="Acetyl-CoA synthetase-like"/>
    <property type="match status" value="1"/>
</dbReference>
<dbReference type="Pfam" id="PF00501">
    <property type="entry name" value="AMP-binding"/>
    <property type="match status" value="1"/>
</dbReference>
<keyword evidence="8" id="KW-1185">Reference proteome</keyword>
<dbReference type="InterPro" id="IPR045851">
    <property type="entry name" value="AMP-bd_C_sf"/>
</dbReference>
<evidence type="ECO:0000256" key="2">
    <source>
        <dbReference type="ARBA" id="ARBA00022598"/>
    </source>
</evidence>
<dbReference type="RefSeq" id="WP_015712395.1">
    <property type="nucleotide sequence ID" value="NC_015577.1"/>
</dbReference>
<keyword evidence="2 7" id="KW-0436">Ligase</keyword>
<evidence type="ECO:0000313" key="7">
    <source>
        <dbReference type="EMBL" id="AEF81397.1"/>
    </source>
</evidence>
<dbReference type="Gene3D" id="3.30.300.30">
    <property type="match status" value="1"/>
</dbReference>
<dbReference type="Pfam" id="PF13193">
    <property type="entry name" value="AMP-binding_C"/>
    <property type="match status" value="1"/>
</dbReference>
<dbReference type="InterPro" id="IPR020845">
    <property type="entry name" value="AMP-binding_CS"/>
</dbReference>
<dbReference type="AlphaFoldDB" id="F5Y9V5"/>
<reference evidence="8" key="1">
    <citation type="submission" date="2009-12" db="EMBL/GenBank/DDBJ databases">
        <title>Complete sequence of Treponema azotonutricium strain ZAS-9.</title>
        <authorList>
            <person name="Tetu S.G."/>
            <person name="Matson E."/>
            <person name="Ren Q."/>
            <person name="Seshadri R."/>
            <person name="Elbourne L."/>
            <person name="Hassan K.A."/>
            <person name="Durkin A."/>
            <person name="Radune D."/>
            <person name="Mohamoud Y."/>
            <person name="Shay R."/>
            <person name="Jin S."/>
            <person name="Zhang X."/>
            <person name="Lucey K."/>
            <person name="Ballor N.R."/>
            <person name="Ottesen E."/>
            <person name="Rosenthal R."/>
            <person name="Allen A."/>
            <person name="Leadbetter J.R."/>
            <person name="Paulsen I.T."/>
        </authorList>
    </citation>
    <scope>NUCLEOTIDE SEQUENCE [LARGE SCALE GENOMIC DNA]</scope>
    <source>
        <strain evidence="8">ATCC BAA-888 / DSM 13862 / ZAS-9</strain>
    </source>
</reference>
<dbReference type="FunCoup" id="F5Y9V5">
    <property type="interactions" value="75"/>
</dbReference>
<dbReference type="Proteomes" id="UP000009222">
    <property type="component" value="Chromosome"/>
</dbReference>
<sequence length="599" mass="67563">MALIDKFLPRTEFESYEDFYSNFKVDIPENFNFAWDVMDILAAEKGGERAMLWCDELGAEAEFTYADIKRLSDQAANVLAAGGIKKGDTVMIILKRRYEYWPILLALHKMGVIAIPATHLLTSKDLVYRCTAADIAGIICIDDPELMYRIDEAEARMERDSDSAGDSNLRYKAFVRSVHTPPQDKPAEKAAKLFAERAGTVPNYSNDDDSSPAGRLVPWLDFNGAWKEASADFKRPPHVNTNNDIMLLYFTSGTTGMPKMVRHDYAYPLGHVATARYWHNVVPGGLHITVADTGWAKAAWGKIYGQWIAGTGLFIYDYDRFVPSAMLEVIAKYKVNTFCAPPTIYRFFIKEDLTKYDFSALKHCTVAGEPLNPEIYEQFLAGTGLRLHECYGQTELTVTMCTYYPWIEPRPGSMGKPAPGYDIDLLREDGTPCAMGEEGQLVVRTDKIRPIGLFGGYYRDDELTLSVWHDDVYYTGDVAWRDEDGYYWFVGRSDDVIKSSGYRIGPFEVESALLEHPAVLECAITGVPDEDRGTVVKATVILAKGWVASEELKTELQNHVKKTTAPYKYPRIVEFVTELPKTISGKIRRVQIREEDQGK</sequence>
<gene>
    <name evidence="7" type="ordered locus">TREAZ_3164</name>
</gene>
<dbReference type="eggNOG" id="COG0365">
    <property type="taxonomic scope" value="Bacteria"/>
</dbReference>
<dbReference type="GO" id="GO:0031956">
    <property type="term" value="F:medium-chain fatty acid-CoA ligase activity"/>
    <property type="evidence" value="ECO:0007669"/>
    <property type="project" value="UniProtKB-EC"/>
</dbReference>
<dbReference type="GO" id="GO:0005524">
    <property type="term" value="F:ATP binding"/>
    <property type="evidence" value="ECO:0007669"/>
    <property type="project" value="UniProtKB-KW"/>
</dbReference>
<dbReference type="Gene3D" id="3.40.50.12780">
    <property type="entry name" value="N-terminal domain of ligase-like"/>
    <property type="match status" value="1"/>
</dbReference>
<evidence type="ECO:0000313" key="8">
    <source>
        <dbReference type="Proteomes" id="UP000009222"/>
    </source>
</evidence>
<evidence type="ECO:0000259" key="6">
    <source>
        <dbReference type="Pfam" id="PF13193"/>
    </source>
</evidence>
<dbReference type="EC" id="6.2.1.2" evidence="7"/>
<dbReference type="KEGG" id="taz:TREAZ_3164"/>
<protein>
    <submittedName>
        <fullName evidence="7">Acyl-coenzyme A synthetase ACSM3</fullName>
        <ecNumber evidence="7">6.2.1.2</ecNumber>
    </submittedName>
</protein>
<dbReference type="InParanoid" id="F5Y9V5"/>
<dbReference type="FunFam" id="3.30.300.30:FF:000005">
    <property type="entry name" value="Acyl-coenzyme A synthetase ACSM5, mitochondrial"/>
    <property type="match status" value="1"/>
</dbReference>
<accession>F5Y9V5</accession>
<feature type="domain" description="AMP-dependent synthetase/ligase" evidence="5">
    <location>
        <begin position="43"/>
        <end position="458"/>
    </location>
</feature>
<keyword evidence="4" id="KW-0067">ATP-binding</keyword>
<dbReference type="EMBL" id="CP001841">
    <property type="protein sequence ID" value="AEF81397.1"/>
    <property type="molecule type" value="Genomic_DNA"/>
</dbReference>
<comment type="similarity">
    <text evidence="1">Belongs to the ATP-dependent AMP-binding enzyme family.</text>
</comment>
<feature type="domain" description="AMP-binding enzyme C-terminal" evidence="6">
    <location>
        <begin position="508"/>
        <end position="586"/>
    </location>
</feature>
<dbReference type="HOGENOM" id="CLU_000022_59_10_12"/>
<evidence type="ECO:0000256" key="1">
    <source>
        <dbReference type="ARBA" id="ARBA00006432"/>
    </source>
</evidence>
<dbReference type="PANTHER" id="PTHR43605:SF10">
    <property type="entry name" value="ACYL-COA SYNTHETASE MEDIUM CHAIN FAMILY MEMBER 3"/>
    <property type="match status" value="1"/>
</dbReference>
<evidence type="ECO:0000256" key="4">
    <source>
        <dbReference type="ARBA" id="ARBA00022840"/>
    </source>
</evidence>
<dbReference type="GO" id="GO:0006637">
    <property type="term" value="P:acyl-CoA metabolic process"/>
    <property type="evidence" value="ECO:0007669"/>
    <property type="project" value="TreeGrafter"/>
</dbReference>
<proteinExistence type="inferred from homology"/>
<dbReference type="GO" id="GO:0006633">
    <property type="term" value="P:fatty acid biosynthetic process"/>
    <property type="evidence" value="ECO:0007669"/>
    <property type="project" value="TreeGrafter"/>
</dbReference>
<keyword evidence="3" id="KW-0547">Nucleotide-binding</keyword>
<evidence type="ECO:0000259" key="5">
    <source>
        <dbReference type="Pfam" id="PF00501"/>
    </source>
</evidence>
<organism evidence="7 8">
    <name type="scientific">Leadbettera azotonutricia (strain ATCC BAA-888 / DSM 13862 / ZAS-9)</name>
    <name type="common">Treponema azotonutricium</name>
    <dbReference type="NCBI Taxonomy" id="545695"/>
    <lineage>
        <taxon>Bacteria</taxon>
        <taxon>Pseudomonadati</taxon>
        <taxon>Spirochaetota</taxon>
        <taxon>Spirochaetia</taxon>
        <taxon>Spirochaetales</taxon>
        <taxon>Breznakiellaceae</taxon>
        <taxon>Leadbettera</taxon>
    </lineage>
</organism>
<dbReference type="GO" id="GO:0004321">
    <property type="term" value="F:fatty-acyl-CoA synthase activity"/>
    <property type="evidence" value="ECO:0007669"/>
    <property type="project" value="TreeGrafter"/>
</dbReference>
<dbReference type="InterPro" id="IPR000873">
    <property type="entry name" value="AMP-dep_synth/lig_dom"/>
</dbReference>
<dbReference type="InterPro" id="IPR042099">
    <property type="entry name" value="ANL_N_sf"/>
</dbReference>
<dbReference type="InterPro" id="IPR025110">
    <property type="entry name" value="AMP-bd_C"/>
</dbReference>
<dbReference type="PANTHER" id="PTHR43605">
    <property type="entry name" value="ACYL-COENZYME A SYNTHETASE"/>
    <property type="match status" value="1"/>
</dbReference>
<name>F5Y9V5_LEAAZ</name>
<dbReference type="PROSITE" id="PS00455">
    <property type="entry name" value="AMP_BINDING"/>
    <property type="match status" value="1"/>
</dbReference>